<comment type="caution">
    <text evidence="9">The sequence shown here is derived from an EMBL/GenBank/DDBJ whole genome shotgun (WGS) entry which is preliminary data.</text>
</comment>
<dbReference type="Pfam" id="PF00528">
    <property type="entry name" value="BPD_transp_1"/>
    <property type="match status" value="1"/>
</dbReference>
<comment type="subcellular location">
    <subcellularLocation>
        <location evidence="1 7">Cell membrane</location>
        <topology evidence="1 7">Multi-pass membrane protein</topology>
    </subcellularLocation>
</comment>
<keyword evidence="3" id="KW-1003">Cell membrane</keyword>
<reference evidence="10" key="1">
    <citation type="journal article" date="2019" name="Int. J. Syst. Evol. Microbiol.">
        <title>The Global Catalogue of Microorganisms (GCM) 10K type strain sequencing project: providing services to taxonomists for standard genome sequencing and annotation.</title>
        <authorList>
            <consortium name="The Broad Institute Genomics Platform"/>
            <consortium name="The Broad Institute Genome Sequencing Center for Infectious Disease"/>
            <person name="Wu L."/>
            <person name="Ma J."/>
        </authorList>
    </citation>
    <scope>NUCLEOTIDE SEQUENCE [LARGE SCALE GENOMIC DNA]</scope>
    <source>
        <strain evidence="10">CCUG 49571</strain>
    </source>
</reference>
<dbReference type="PANTHER" id="PTHR43744:SF12">
    <property type="entry name" value="ABC TRANSPORTER PERMEASE PROTEIN MG189-RELATED"/>
    <property type="match status" value="1"/>
</dbReference>
<dbReference type="Proteomes" id="UP001596028">
    <property type="component" value="Unassembled WGS sequence"/>
</dbReference>
<gene>
    <name evidence="9" type="ORF">ACFO3S_14835</name>
</gene>
<evidence type="ECO:0000256" key="4">
    <source>
        <dbReference type="ARBA" id="ARBA00022692"/>
    </source>
</evidence>
<evidence type="ECO:0000259" key="8">
    <source>
        <dbReference type="PROSITE" id="PS50928"/>
    </source>
</evidence>
<organism evidence="9 10">
    <name type="scientific">Cohnella hongkongensis</name>
    <dbReference type="NCBI Taxonomy" id="178337"/>
    <lineage>
        <taxon>Bacteria</taxon>
        <taxon>Bacillati</taxon>
        <taxon>Bacillota</taxon>
        <taxon>Bacilli</taxon>
        <taxon>Bacillales</taxon>
        <taxon>Paenibacillaceae</taxon>
        <taxon>Cohnella</taxon>
    </lineage>
</organism>
<keyword evidence="4 7" id="KW-0812">Transmembrane</keyword>
<dbReference type="PROSITE" id="PS50928">
    <property type="entry name" value="ABC_TM1"/>
    <property type="match status" value="1"/>
</dbReference>
<evidence type="ECO:0000256" key="5">
    <source>
        <dbReference type="ARBA" id="ARBA00022989"/>
    </source>
</evidence>
<feature type="domain" description="ABC transmembrane type-1" evidence="8">
    <location>
        <begin position="86"/>
        <end position="276"/>
    </location>
</feature>
<comment type="similarity">
    <text evidence="7">Belongs to the binding-protein-dependent transport system permease family.</text>
</comment>
<evidence type="ECO:0000256" key="3">
    <source>
        <dbReference type="ARBA" id="ARBA00022475"/>
    </source>
</evidence>
<dbReference type="RefSeq" id="WP_378097485.1">
    <property type="nucleotide sequence ID" value="NZ_JBHSEP010000010.1"/>
</dbReference>
<feature type="transmembrane region" description="Helical" evidence="7">
    <location>
        <begin position="90"/>
        <end position="109"/>
    </location>
</feature>
<proteinExistence type="inferred from homology"/>
<keyword evidence="10" id="KW-1185">Reference proteome</keyword>
<dbReference type="CDD" id="cd06261">
    <property type="entry name" value="TM_PBP2"/>
    <property type="match status" value="1"/>
</dbReference>
<dbReference type="SUPFAM" id="SSF161098">
    <property type="entry name" value="MetI-like"/>
    <property type="match status" value="1"/>
</dbReference>
<dbReference type="EMBL" id="JBHSEP010000010">
    <property type="protein sequence ID" value="MFC4599524.1"/>
    <property type="molecule type" value="Genomic_DNA"/>
</dbReference>
<evidence type="ECO:0000313" key="9">
    <source>
        <dbReference type="EMBL" id="MFC4599524.1"/>
    </source>
</evidence>
<dbReference type="InterPro" id="IPR035906">
    <property type="entry name" value="MetI-like_sf"/>
</dbReference>
<feature type="transmembrane region" description="Helical" evidence="7">
    <location>
        <begin position="121"/>
        <end position="145"/>
    </location>
</feature>
<accession>A0ABV9FEC7</accession>
<sequence length="292" mass="33343">MSANRNAVFRNYYQSRQLRKRTNQVVVSLVLMAGSLLFLSPLWWMFVTSVKTMQEVMAYPPTWWPSEVVWSNYVKAWNSAPFTRYTLNTLFISGFVVLGSVLSNSFVAYGFAKIRFRGRDFLFTVVLGTMMLPGFVTLIPQYILFAKLGWLNTYLPLIIPPFTAGAFFIFLNRQFLLSIPNELIEAAKIDGASHFYTWSRLMLPLTKPILATTAIFTFNGSWNDLLGPLLYLNDEKLYTLQIGLSTFKGQVQTQWHYLMAASLLVLLPVVALFFAFQKYFIKGMDLTGGMKG</sequence>
<keyword evidence="6 7" id="KW-0472">Membrane</keyword>
<evidence type="ECO:0000256" key="6">
    <source>
        <dbReference type="ARBA" id="ARBA00023136"/>
    </source>
</evidence>
<feature type="transmembrane region" description="Helical" evidence="7">
    <location>
        <begin position="255"/>
        <end position="276"/>
    </location>
</feature>
<evidence type="ECO:0000256" key="1">
    <source>
        <dbReference type="ARBA" id="ARBA00004651"/>
    </source>
</evidence>
<dbReference type="PANTHER" id="PTHR43744">
    <property type="entry name" value="ABC TRANSPORTER PERMEASE PROTEIN MG189-RELATED-RELATED"/>
    <property type="match status" value="1"/>
</dbReference>
<keyword evidence="2 7" id="KW-0813">Transport</keyword>
<feature type="transmembrane region" description="Helical" evidence="7">
    <location>
        <begin position="25"/>
        <end position="46"/>
    </location>
</feature>
<dbReference type="InterPro" id="IPR000515">
    <property type="entry name" value="MetI-like"/>
</dbReference>
<keyword evidence="5 7" id="KW-1133">Transmembrane helix</keyword>
<feature type="transmembrane region" description="Helical" evidence="7">
    <location>
        <begin position="151"/>
        <end position="171"/>
    </location>
</feature>
<evidence type="ECO:0000313" key="10">
    <source>
        <dbReference type="Proteomes" id="UP001596028"/>
    </source>
</evidence>
<evidence type="ECO:0000256" key="7">
    <source>
        <dbReference type="RuleBase" id="RU363032"/>
    </source>
</evidence>
<evidence type="ECO:0000256" key="2">
    <source>
        <dbReference type="ARBA" id="ARBA00022448"/>
    </source>
</evidence>
<protein>
    <submittedName>
        <fullName evidence="9">Carbohydrate ABC transporter permease</fullName>
    </submittedName>
</protein>
<dbReference type="Gene3D" id="1.10.3720.10">
    <property type="entry name" value="MetI-like"/>
    <property type="match status" value="1"/>
</dbReference>
<name>A0ABV9FEC7_9BACL</name>